<dbReference type="InterPro" id="IPR005646">
    <property type="entry name" value="FapA"/>
</dbReference>
<dbReference type="PANTHER" id="PTHR38032:SF1">
    <property type="entry name" value="RNA-BINDING PROTEIN KHPB N-TERMINAL DOMAIN-CONTAINING PROTEIN"/>
    <property type="match status" value="1"/>
</dbReference>
<comment type="caution">
    <text evidence="3">The sequence shown here is derived from an EMBL/GenBank/DDBJ whole genome shotgun (WGS) entry which is preliminary data.</text>
</comment>
<keyword evidence="1" id="KW-0175">Coiled coil</keyword>
<gene>
    <name evidence="3" type="ORF">E6O51_04885</name>
</gene>
<dbReference type="Pfam" id="PF20250">
    <property type="entry name" value="FapA_N"/>
    <property type="match status" value="1"/>
</dbReference>
<dbReference type="Pfam" id="PF03961">
    <property type="entry name" value="FapA"/>
    <property type="match status" value="1"/>
</dbReference>
<feature type="domain" description="Flagellar Assembly Protein A N-terminal region" evidence="2">
    <location>
        <begin position="87"/>
        <end position="257"/>
    </location>
</feature>
<keyword evidence="4" id="KW-1185">Reference proteome</keyword>
<sequence length="547" mass="56240">MNAEVGQGKGVGLSFRLDAEAGALFASVRPDPAAVPIDEAWLRARLAEEGYGTLRYHPMAITGLLAQYNSGAAVAALKLGECVDASFSIAIAPDGLQALLTIVPAQGGRPVAQEAVFAELAARGVTEGILPEAITRAIAAGMADGVAVARGRPAVPGENGRLESVLPEARSRVPHLNASGQTDYRDLGDILSVAPGQPLMVRRAATAGTPGVTVFGQAIPAHPGKEVAFAAKLNGAQPDPEDPDRLLAEVAGQPVVVAGGMIVEQVYTVAEVNMATGNVSFDGSVVVRGDVAAGMTIRASGDIQIGGTADPCVLEAGGSISIKGGALGGLGRKEHADSLIRCGGTFTAAFAQQARIEAGDSIFIDDMAMQCDLAAGNHIRVGNKRRGHIIGGRALATLSISGKVLGSPNRIATNLEVGVSPATHKRMHELAKTRDGKEKQLLDISKLLAFAGHNPGRVDPAMVERARNTAKVLADEIQALRDEEQSLAELVARSQQARVTAEQVLHEGVNVQMGTLHYSVSGEHGAAAIGLNDGVLGLLAAGDSPSP</sequence>
<evidence type="ECO:0000313" key="3">
    <source>
        <dbReference type="EMBL" id="THF63545.1"/>
    </source>
</evidence>
<dbReference type="AlphaFoldDB" id="A0A4S4AWC7"/>
<protein>
    <submittedName>
        <fullName evidence="3">DUF342 domain-containing protein</fullName>
    </submittedName>
</protein>
<feature type="coiled-coil region" evidence="1">
    <location>
        <begin position="463"/>
        <end position="497"/>
    </location>
</feature>
<dbReference type="OrthoDB" id="5807941at2"/>
<dbReference type="EMBL" id="SSOD01000003">
    <property type="protein sequence ID" value="THF63545.1"/>
    <property type="molecule type" value="Genomic_DNA"/>
</dbReference>
<dbReference type="InterPro" id="IPR046865">
    <property type="entry name" value="FapA_b_solenoid"/>
</dbReference>
<evidence type="ECO:0000256" key="1">
    <source>
        <dbReference type="SAM" id="Coils"/>
    </source>
</evidence>
<name>A0A4S4AWC7_9RHOO</name>
<proteinExistence type="predicted"/>
<dbReference type="PANTHER" id="PTHR38032">
    <property type="entry name" value="POLYMERASE-RELATED"/>
    <property type="match status" value="1"/>
</dbReference>
<dbReference type="Proteomes" id="UP000307956">
    <property type="component" value="Unassembled WGS sequence"/>
</dbReference>
<reference evidence="3 4" key="1">
    <citation type="submission" date="2019-04" db="EMBL/GenBank/DDBJ databases">
        <title>Azoarcus rhizosphaerae sp. nov. isolated from rhizosphere of Ficus religiosa.</title>
        <authorList>
            <person name="Lin S.-Y."/>
            <person name="Hameed A."/>
            <person name="Hsu Y.-H."/>
            <person name="Young C.-C."/>
        </authorList>
    </citation>
    <scope>NUCLEOTIDE SEQUENCE [LARGE SCALE GENOMIC DNA]</scope>
    <source>
        <strain evidence="3 4">CC-YHH848</strain>
    </source>
</reference>
<accession>A0A4S4AWC7</accession>
<evidence type="ECO:0000313" key="4">
    <source>
        <dbReference type="Proteomes" id="UP000307956"/>
    </source>
</evidence>
<organism evidence="3 4">
    <name type="scientific">Pseudothauera rhizosphaerae</name>
    <dbReference type="NCBI Taxonomy" id="2565932"/>
    <lineage>
        <taxon>Bacteria</taxon>
        <taxon>Pseudomonadati</taxon>
        <taxon>Pseudomonadota</taxon>
        <taxon>Betaproteobacteria</taxon>
        <taxon>Rhodocyclales</taxon>
        <taxon>Zoogloeaceae</taxon>
        <taxon>Pseudothauera</taxon>
    </lineage>
</organism>
<dbReference type="InterPro" id="IPR046866">
    <property type="entry name" value="FapA_N"/>
</dbReference>
<evidence type="ECO:0000259" key="2">
    <source>
        <dbReference type="Pfam" id="PF20250"/>
    </source>
</evidence>